<keyword evidence="1" id="KW-0812">Transmembrane</keyword>
<accession>A0AAX2J4J2</accession>
<keyword evidence="1" id="KW-0472">Membrane</keyword>
<feature type="transmembrane region" description="Helical" evidence="1">
    <location>
        <begin position="24"/>
        <end position="45"/>
    </location>
</feature>
<reference evidence="2 3" key="1">
    <citation type="submission" date="2018-06" db="EMBL/GenBank/DDBJ databases">
        <authorList>
            <consortium name="Pathogen Informatics"/>
            <person name="Doyle S."/>
        </authorList>
    </citation>
    <scope>NUCLEOTIDE SEQUENCE [LARGE SCALE GENOMIC DNA]</scope>
    <source>
        <strain evidence="2 3">NCTC10529</strain>
    </source>
</reference>
<feature type="transmembrane region" description="Helical" evidence="1">
    <location>
        <begin position="57"/>
        <end position="78"/>
    </location>
</feature>
<evidence type="ECO:0000313" key="2">
    <source>
        <dbReference type="EMBL" id="SQH25239.1"/>
    </source>
</evidence>
<sequence length="150" mass="17380">MTISFVFLGIASLKEFTHIPNEKIAVLLLIFILFIGQILCLFSNIKFEMKKEISLTVQIILSVLLYINSLAILLNFKNYWKYEKKKYHSFNEYICIFGIMQIGLAMTIASRGEKNILFLALFSNTIAFVFPALALHILGKNSKFKYRRLK</sequence>
<dbReference type="EMBL" id="LS483426">
    <property type="protein sequence ID" value="SQH25239.1"/>
    <property type="molecule type" value="Genomic_DNA"/>
</dbReference>
<protein>
    <submittedName>
        <fullName evidence="2">Uncharacterized protein</fullName>
    </submittedName>
</protein>
<organism evidence="2 3">
    <name type="scientific">Kingella kingae</name>
    <dbReference type="NCBI Taxonomy" id="504"/>
    <lineage>
        <taxon>Bacteria</taxon>
        <taxon>Pseudomonadati</taxon>
        <taxon>Pseudomonadota</taxon>
        <taxon>Betaproteobacteria</taxon>
        <taxon>Neisseriales</taxon>
        <taxon>Neisseriaceae</taxon>
        <taxon>Kingella</taxon>
    </lineage>
</organism>
<dbReference type="Proteomes" id="UP000248598">
    <property type="component" value="Chromosome 1"/>
</dbReference>
<feature type="transmembrane region" description="Helical" evidence="1">
    <location>
        <begin position="90"/>
        <end position="110"/>
    </location>
</feature>
<proteinExistence type="predicted"/>
<keyword evidence="1" id="KW-1133">Transmembrane helix</keyword>
<dbReference type="AlphaFoldDB" id="A0AAX2J4J2"/>
<evidence type="ECO:0000313" key="3">
    <source>
        <dbReference type="Proteomes" id="UP000248598"/>
    </source>
</evidence>
<gene>
    <name evidence="2" type="ORF">NCTC10529_01435</name>
</gene>
<evidence type="ECO:0000256" key="1">
    <source>
        <dbReference type="SAM" id="Phobius"/>
    </source>
</evidence>
<name>A0AAX2J4J2_KINKI</name>
<feature type="transmembrane region" description="Helical" evidence="1">
    <location>
        <begin position="116"/>
        <end position="138"/>
    </location>
</feature>